<name>A0A653E7Z0_9PSED</name>
<reference evidence="1" key="1">
    <citation type="submission" date="2019-02" db="EMBL/GenBank/DDBJ databases">
        <authorList>
            <consortium name="Genoscope - CEA"/>
            <person name="William W."/>
        </authorList>
    </citation>
    <scope>NUCLEOTIDE SEQUENCE [LARGE SCALE GENOMIC DNA]</scope>
    <source>
        <strain evidence="1">YSy11</strain>
    </source>
</reference>
<dbReference type="AlphaFoldDB" id="A0A653E7Z0"/>
<sequence length="82" mass="9201">MAGTPLIFYCETAINATPSFMAKALAVPGSSMALSSIESTELDMKTVHLRFYLLPLISLFQKSHKAHKLFAYDQIKFWRSTS</sequence>
<protein>
    <submittedName>
        <fullName evidence="1">Uncharacterized protein</fullName>
    </submittedName>
</protein>
<dbReference type="EMBL" id="LR215729">
    <property type="protein sequence ID" value="VEV98840.1"/>
    <property type="molecule type" value="Genomic_DNA"/>
</dbReference>
<accession>A0A653E7Z0</accession>
<gene>
    <name evidence="1" type="ORF">PMYSY11_3796</name>
</gene>
<evidence type="ECO:0000313" key="1">
    <source>
        <dbReference type="EMBL" id="VEV98840.1"/>
    </source>
</evidence>
<proteinExistence type="predicted"/>
<organism evidence="1">
    <name type="scientific">Pseudomonas marincola</name>
    <dbReference type="NCBI Taxonomy" id="437900"/>
    <lineage>
        <taxon>Bacteria</taxon>
        <taxon>Pseudomonadati</taxon>
        <taxon>Pseudomonadota</taxon>
        <taxon>Gammaproteobacteria</taxon>
        <taxon>Pseudomonadales</taxon>
        <taxon>Pseudomonadaceae</taxon>
        <taxon>Pseudomonas</taxon>
    </lineage>
</organism>